<comment type="caution">
    <text evidence="2">The sequence shown here is derived from an EMBL/GenBank/DDBJ whole genome shotgun (WGS) entry which is preliminary data.</text>
</comment>
<gene>
    <name evidence="2" type="ORF">KIH74_17595</name>
</gene>
<sequence>MAAYLVTCGIVLAGCGGGSDSAVAAPTASPEVATAWNVDAAQDARWTRQLGRITTKLKSVQGVSTEKAATVRTNQMIALEKVLTAMAEAGGAEGIGHVACEVMPVQLLSYDDTLTKDVVAMQLGAYWTAPVVAAGGSSTTGFADVALDARMQQECSDVHQDVLAATGLGTLDEMYFLTS</sequence>
<dbReference type="RefSeq" id="WP_214157063.1">
    <property type="nucleotide sequence ID" value="NZ_JAHBAY010000007.1"/>
</dbReference>
<evidence type="ECO:0000313" key="3">
    <source>
        <dbReference type="Proteomes" id="UP001197247"/>
    </source>
</evidence>
<evidence type="ECO:0000256" key="1">
    <source>
        <dbReference type="SAM" id="SignalP"/>
    </source>
</evidence>
<feature type="signal peptide" evidence="1">
    <location>
        <begin position="1"/>
        <end position="24"/>
    </location>
</feature>
<evidence type="ECO:0000313" key="2">
    <source>
        <dbReference type="EMBL" id="MBT0770761.1"/>
    </source>
</evidence>
<protein>
    <recommendedName>
        <fullName evidence="4">Lipoprotein</fullName>
    </recommendedName>
</protein>
<feature type="chain" id="PRO_5047212563" description="Lipoprotein" evidence="1">
    <location>
        <begin position="25"/>
        <end position="179"/>
    </location>
</feature>
<reference evidence="2 3" key="1">
    <citation type="submission" date="2021-05" db="EMBL/GenBank/DDBJ databases">
        <title>Kineosporia and Streptomyces sp. nov. two new marine actinobacteria isolated from Coral.</title>
        <authorList>
            <person name="Buangrab K."/>
            <person name="Sutthacheep M."/>
            <person name="Yeemin T."/>
            <person name="Harunari E."/>
            <person name="Igarashi Y."/>
            <person name="Kanchanasin P."/>
            <person name="Tanasupawat S."/>
            <person name="Phongsopitanun W."/>
        </authorList>
    </citation>
    <scope>NUCLEOTIDE SEQUENCE [LARGE SCALE GENOMIC DNA]</scope>
    <source>
        <strain evidence="2 3">J2-2</strain>
    </source>
</reference>
<accession>A0ABS5TI33</accession>
<evidence type="ECO:0008006" key="4">
    <source>
        <dbReference type="Google" id="ProtNLM"/>
    </source>
</evidence>
<keyword evidence="1" id="KW-0732">Signal</keyword>
<organism evidence="2 3">
    <name type="scientific">Kineosporia corallincola</name>
    <dbReference type="NCBI Taxonomy" id="2835133"/>
    <lineage>
        <taxon>Bacteria</taxon>
        <taxon>Bacillati</taxon>
        <taxon>Actinomycetota</taxon>
        <taxon>Actinomycetes</taxon>
        <taxon>Kineosporiales</taxon>
        <taxon>Kineosporiaceae</taxon>
        <taxon>Kineosporia</taxon>
    </lineage>
</organism>
<name>A0ABS5TI33_9ACTN</name>
<dbReference type="Proteomes" id="UP001197247">
    <property type="component" value="Unassembled WGS sequence"/>
</dbReference>
<dbReference type="EMBL" id="JAHBAY010000007">
    <property type="protein sequence ID" value="MBT0770761.1"/>
    <property type="molecule type" value="Genomic_DNA"/>
</dbReference>
<keyword evidence="3" id="KW-1185">Reference proteome</keyword>
<proteinExistence type="predicted"/>